<evidence type="ECO:0000313" key="1">
    <source>
        <dbReference type="EMBL" id="KAI3756062.1"/>
    </source>
</evidence>
<keyword evidence="2" id="KW-1185">Reference proteome</keyword>
<sequence length="970" mass="108034">MMMETELEEGEARFDDDDANIDPDTALSYIDDKLQYALGHFRKDFEHEMSAEILGPKFGGYGSFLPAYKHPPTVHSHGKALDSNKPSSSSNFHLEGAPSPLNPVTLVDPVKPASLHHKDVYVDQNVPSVDDMANKDASLLHGETFLSKKETTTSKLVNPTEQRSLKVRIKVGSYNPAIKNDEIYGGLGLLTSSSSTSNNTEDSGDPPIESHDIPLDSPSSILRDMSSIFVPGNRLLSPLNESLICLKNKVTPLIVGGIKSYSIVDDSSTLLGEVKQMEGKEVSSLDKNAGFEGDKAPYIEKGTETEHVDCKQGLINDFKVKTSSDPVTFEANRAAKKDVPPKIRETKKELIKDQLFGHDSTSKESVERRQQKHVKKLSLDSRGIRLIVCKNDPIVMKHDTDGFEKKVGLKAINCEPHEVKIPNNMANQLCESKNKLTGIHRKENFRSSLSGAMKDKKSALKDIVKVRNSYKDIFDTDSGAIKVESAERNAIPAEVAVPQQTVVVPAAPPDNWVGCDHCEKWRLLPIGIEPDNLPDKWLCSMSTWLPGRNNCDIGEDETTKAVQEMNLQLISQNQDSLQCNGNTGNYDHKNINVHSETMANKFGKIKSRPLDGTSSSLIETSKASMDVQQHNRQKGKRLNETNQLLLEKKGDVKPKMLKNKTGSEQYETTSKKIKTESEQLNASNGGRRPKDRLVVSVQTQTENNLWDKKVEIHAKKRKLKDWQESQPHANGLEESENRIKRKEKRLKTEVKESSDDRCLNKGKTMKVKLLASKENSVDTNHEKNQQHRYKITCKKDLEPEQVLHAATSSSSIVSGSCKRVSLQETKESPVGSVLSRDKISLAVGKTISRKVHVRTEIPRKDIDASQSQRSSGKVDLRHKEASKIRNSHNLEHTTDANNAIDKYERSNFQRVKVKASDPLACQVNKMRRVEVDVSVKTINDGKIVGKKHVGPEATVDDMGSPEMNPTVKKN</sequence>
<evidence type="ECO:0000313" key="2">
    <source>
        <dbReference type="Proteomes" id="UP001056120"/>
    </source>
</evidence>
<accession>A0ACB9EB66</accession>
<name>A0ACB9EB66_9ASTR</name>
<reference evidence="1 2" key="2">
    <citation type="journal article" date="2022" name="Mol. Ecol. Resour.">
        <title>The genomes of chicory, endive, great burdock and yacon provide insights into Asteraceae paleo-polyploidization history and plant inulin production.</title>
        <authorList>
            <person name="Fan W."/>
            <person name="Wang S."/>
            <person name="Wang H."/>
            <person name="Wang A."/>
            <person name="Jiang F."/>
            <person name="Liu H."/>
            <person name="Zhao H."/>
            <person name="Xu D."/>
            <person name="Zhang Y."/>
        </authorList>
    </citation>
    <scope>NUCLEOTIDE SEQUENCE [LARGE SCALE GENOMIC DNA]</scope>
    <source>
        <strain evidence="2">cv. Yunnan</strain>
        <tissue evidence="1">Leaves</tissue>
    </source>
</reference>
<protein>
    <submittedName>
        <fullName evidence="1">Uncharacterized protein</fullName>
    </submittedName>
</protein>
<dbReference type="EMBL" id="CM042035">
    <property type="protein sequence ID" value="KAI3756062.1"/>
    <property type="molecule type" value="Genomic_DNA"/>
</dbReference>
<reference evidence="2" key="1">
    <citation type="journal article" date="2022" name="Mol. Ecol. Resour.">
        <title>The genomes of chicory, endive, great burdock and yacon provide insights into Asteraceae palaeo-polyploidization history and plant inulin production.</title>
        <authorList>
            <person name="Fan W."/>
            <person name="Wang S."/>
            <person name="Wang H."/>
            <person name="Wang A."/>
            <person name="Jiang F."/>
            <person name="Liu H."/>
            <person name="Zhao H."/>
            <person name="Xu D."/>
            <person name="Zhang Y."/>
        </authorList>
    </citation>
    <scope>NUCLEOTIDE SEQUENCE [LARGE SCALE GENOMIC DNA]</scope>
    <source>
        <strain evidence="2">cv. Yunnan</strain>
    </source>
</reference>
<dbReference type="Proteomes" id="UP001056120">
    <property type="component" value="Linkage Group LG18"/>
</dbReference>
<gene>
    <name evidence="1" type="ORF">L1987_55875</name>
</gene>
<proteinExistence type="predicted"/>
<comment type="caution">
    <text evidence="1">The sequence shown here is derived from an EMBL/GenBank/DDBJ whole genome shotgun (WGS) entry which is preliminary data.</text>
</comment>
<organism evidence="1 2">
    <name type="scientific">Smallanthus sonchifolius</name>
    <dbReference type="NCBI Taxonomy" id="185202"/>
    <lineage>
        <taxon>Eukaryota</taxon>
        <taxon>Viridiplantae</taxon>
        <taxon>Streptophyta</taxon>
        <taxon>Embryophyta</taxon>
        <taxon>Tracheophyta</taxon>
        <taxon>Spermatophyta</taxon>
        <taxon>Magnoliopsida</taxon>
        <taxon>eudicotyledons</taxon>
        <taxon>Gunneridae</taxon>
        <taxon>Pentapetalae</taxon>
        <taxon>asterids</taxon>
        <taxon>campanulids</taxon>
        <taxon>Asterales</taxon>
        <taxon>Asteraceae</taxon>
        <taxon>Asteroideae</taxon>
        <taxon>Heliantheae alliance</taxon>
        <taxon>Millerieae</taxon>
        <taxon>Smallanthus</taxon>
    </lineage>
</organism>